<gene>
    <name evidence="10" type="ORF">ATORI0001_0305</name>
</gene>
<proteinExistence type="inferred from homology"/>
<keyword evidence="4 8" id="KW-0067">ATP-binding</keyword>
<dbReference type="GO" id="GO:0005829">
    <property type="term" value="C:cytosol"/>
    <property type="evidence" value="ECO:0007669"/>
    <property type="project" value="TreeGrafter"/>
</dbReference>
<dbReference type="InterPro" id="IPR009080">
    <property type="entry name" value="tRNAsynth_Ia_anticodon-bd"/>
</dbReference>
<protein>
    <submittedName>
        <fullName evidence="10">Putative methionine--tRNA ligase</fullName>
    </submittedName>
</protein>
<dbReference type="Pfam" id="PF09334">
    <property type="entry name" value="tRNA-synt_1g"/>
    <property type="match status" value="2"/>
</dbReference>
<evidence type="ECO:0000256" key="1">
    <source>
        <dbReference type="ARBA" id="ARBA00008258"/>
    </source>
</evidence>
<dbReference type="InterPro" id="IPR029038">
    <property type="entry name" value="MetRS_Zn"/>
</dbReference>
<evidence type="ECO:0000256" key="5">
    <source>
        <dbReference type="ARBA" id="ARBA00022917"/>
    </source>
</evidence>
<reference evidence="10 11" key="1">
    <citation type="submission" date="2009-01" db="EMBL/GenBank/DDBJ databases">
        <authorList>
            <person name="Madupu R."/>
            <person name="Sebastian Y."/>
            <person name="Durkin A.S."/>
            <person name="Torralba M."/>
            <person name="Methe B."/>
            <person name="Sutton G.G."/>
            <person name="Strausberg R.L."/>
            <person name="Nelson K.E."/>
        </authorList>
    </citation>
    <scope>NUCLEOTIDE SEQUENCE [LARGE SCALE GENOMIC DNA]</scope>
    <source>
        <strain evidence="10 11">ATCC 49626</strain>
    </source>
</reference>
<feature type="domain" description="Methionyl/Leucyl tRNA synthetase" evidence="9">
    <location>
        <begin position="30"/>
        <end position="262"/>
    </location>
</feature>
<dbReference type="GO" id="GO:0005524">
    <property type="term" value="F:ATP binding"/>
    <property type="evidence" value="ECO:0007669"/>
    <property type="project" value="UniProtKB-KW"/>
</dbReference>
<dbReference type="EMBL" id="ACFE01000001">
    <property type="protein sequence ID" value="EEE18058.1"/>
    <property type="molecule type" value="Genomic_DNA"/>
</dbReference>
<dbReference type="InterPro" id="IPR023458">
    <property type="entry name" value="Met-tRNA_ligase_1"/>
</dbReference>
<dbReference type="Gene3D" id="1.10.730.10">
    <property type="entry name" value="Isoleucyl-tRNA Synthetase, Domain 1"/>
    <property type="match status" value="1"/>
</dbReference>
<comment type="similarity">
    <text evidence="1">Belongs to the class-I aminoacyl-tRNA synthetase family. MetG type 1 subfamily.</text>
</comment>
<dbReference type="GO" id="GO:0006431">
    <property type="term" value="P:methionyl-tRNA aminoacylation"/>
    <property type="evidence" value="ECO:0007669"/>
    <property type="project" value="TreeGrafter"/>
</dbReference>
<dbReference type="Proteomes" id="UP000004070">
    <property type="component" value="Unassembled WGS sequence"/>
</dbReference>
<organism evidence="10 11">
    <name type="scientific">Lancefieldella rimae (strain ATCC 49626 / DSM 7090 / CCUG 31168 / NBRC 15546 / VPI D140H-11A)</name>
    <name type="common">Atopobium rimae</name>
    <dbReference type="NCBI Taxonomy" id="553184"/>
    <lineage>
        <taxon>Bacteria</taxon>
        <taxon>Bacillati</taxon>
        <taxon>Actinomycetota</taxon>
        <taxon>Coriobacteriia</taxon>
        <taxon>Coriobacteriales</taxon>
        <taxon>Atopobiaceae</taxon>
        <taxon>Lancefieldella</taxon>
    </lineage>
</organism>
<dbReference type="PANTHER" id="PTHR45765">
    <property type="entry name" value="METHIONINE--TRNA LIGASE"/>
    <property type="match status" value="1"/>
</dbReference>
<keyword evidence="2 8" id="KW-0436">Ligase</keyword>
<dbReference type="SUPFAM" id="SSF47323">
    <property type="entry name" value="Anticodon-binding domain of a subclass of class I aminoacyl-tRNA synthetases"/>
    <property type="match status" value="1"/>
</dbReference>
<dbReference type="Gene3D" id="2.20.28.20">
    <property type="entry name" value="Methionyl-tRNA synthetase, Zn-domain"/>
    <property type="match status" value="1"/>
</dbReference>
<evidence type="ECO:0000256" key="7">
    <source>
        <dbReference type="ARBA" id="ARBA00047364"/>
    </source>
</evidence>
<dbReference type="eggNOG" id="COG0143">
    <property type="taxonomic scope" value="Bacteria"/>
</dbReference>
<accession>B9CK38</accession>
<evidence type="ECO:0000256" key="2">
    <source>
        <dbReference type="ARBA" id="ARBA00022598"/>
    </source>
</evidence>
<evidence type="ECO:0000256" key="3">
    <source>
        <dbReference type="ARBA" id="ARBA00022741"/>
    </source>
</evidence>
<dbReference type="GO" id="GO:0004825">
    <property type="term" value="F:methionine-tRNA ligase activity"/>
    <property type="evidence" value="ECO:0007669"/>
    <property type="project" value="UniProtKB-EC"/>
</dbReference>
<evidence type="ECO:0000313" key="10">
    <source>
        <dbReference type="EMBL" id="EEE18058.1"/>
    </source>
</evidence>
<keyword evidence="6 8" id="KW-0030">Aminoacyl-tRNA synthetase</keyword>
<feature type="domain" description="Methionyl/Leucyl tRNA synthetase" evidence="9">
    <location>
        <begin position="329"/>
        <end position="490"/>
    </location>
</feature>
<dbReference type="InterPro" id="IPR014729">
    <property type="entry name" value="Rossmann-like_a/b/a_fold"/>
</dbReference>
<evidence type="ECO:0000313" key="11">
    <source>
        <dbReference type="Proteomes" id="UP000004070"/>
    </source>
</evidence>
<dbReference type="STRING" id="1383.IV60_GL000521"/>
<keyword evidence="5 8" id="KW-0648">Protein biosynthesis</keyword>
<comment type="caution">
    <text evidence="10">The sequence shown here is derived from an EMBL/GenBank/DDBJ whole genome shotgun (WGS) entry which is preliminary data.</text>
</comment>
<dbReference type="InterPro" id="IPR015413">
    <property type="entry name" value="Methionyl/Leucyl_tRNA_Synth"/>
</dbReference>
<comment type="catalytic activity">
    <reaction evidence="7">
        <text>tRNA(Met) + L-methionine + ATP = L-methionyl-tRNA(Met) + AMP + diphosphate</text>
        <dbReference type="Rhea" id="RHEA:13481"/>
        <dbReference type="Rhea" id="RHEA-COMP:9667"/>
        <dbReference type="Rhea" id="RHEA-COMP:9698"/>
        <dbReference type="ChEBI" id="CHEBI:30616"/>
        <dbReference type="ChEBI" id="CHEBI:33019"/>
        <dbReference type="ChEBI" id="CHEBI:57844"/>
        <dbReference type="ChEBI" id="CHEBI:78442"/>
        <dbReference type="ChEBI" id="CHEBI:78530"/>
        <dbReference type="ChEBI" id="CHEBI:456215"/>
        <dbReference type="EC" id="6.1.1.10"/>
    </reaction>
</comment>
<keyword evidence="3 8" id="KW-0547">Nucleotide-binding</keyword>
<evidence type="ECO:0000256" key="8">
    <source>
        <dbReference type="RuleBase" id="RU363039"/>
    </source>
</evidence>
<sequence>MHLYTRLNCEVFMTDSTNVSCRPHFPKRAVITGGMPYGNKNLHFGHIAGVFVPADFFARFLRDRLGKENVLFVSGTDCYGSPIAEGYRKKVEQEAYKGTILDYVTSNHTLQKRALDAYGISLDFYGGSALEPSLPIHEEMADTIMHRLYEKGTLTKRSTKQFYDTKAHTFLNGRQVIGRCPIKGCKSDKAYAEECELGHQFDPEELISPVSQLTGTKPELRPAPSWYFDLSKYQQFLRDLTDRWEKDPQVRNVVTSTIRETLVAPMMYIQEKFREAFDAVCDSLPAYELIEAEKSGQSFTLVFKNWEDRDCARDILDAEGIRFRTGKTLLPYRMTGNISWGLKAPDLDDLKDLTIWVWTESLWAPITFTRARLDADAASGEHRYASDDWHDWWCSDDAQVYQFIGQDNIFFYCVVQNPLWDALDWGLTTDIPVANYHILFMNKKASSSGAIKPPMAEELLDFYTPEQLRAHWLSLGLDQRAVSFSPKAFDTSVSRPGKDGAPDLLTKDDPRVVDPALKESAFLTNIFNRLARSCFYGAANACSGHLPTVDPHQDVIDACINTTLAFERMAHDFDAHGALGAVEEFARAENKRWDEASKAAKGNDAAYEQALADAFCVLRTVTLLMHPAVPAGCERIAQAMNFSPEVFFSWEHAMEGPKQLARILGKDAQTHMIEELPPRFDFFKAHPSQQKKKQ</sequence>
<dbReference type="Gene3D" id="3.40.50.620">
    <property type="entry name" value="HUPs"/>
    <property type="match status" value="2"/>
</dbReference>
<name>B9CK38_LANR4</name>
<dbReference type="PANTHER" id="PTHR45765:SF1">
    <property type="entry name" value="METHIONINE--TRNA LIGASE, CYTOPLASMIC"/>
    <property type="match status" value="1"/>
</dbReference>
<evidence type="ECO:0000256" key="4">
    <source>
        <dbReference type="ARBA" id="ARBA00022840"/>
    </source>
</evidence>
<evidence type="ECO:0000259" key="9">
    <source>
        <dbReference type="Pfam" id="PF09334"/>
    </source>
</evidence>
<evidence type="ECO:0000256" key="6">
    <source>
        <dbReference type="ARBA" id="ARBA00023146"/>
    </source>
</evidence>
<dbReference type="SUPFAM" id="SSF52374">
    <property type="entry name" value="Nucleotidylyl transferase"/>
    <property type="match status" value="1"/>
</dbReference>
<dbReference type="AlphaFoldDB" id="B9CK38"/>